<accession>A0ABD1TB43</accession>
<comment type="caution">
    <text evidence="1">The sequence shown here is derived from an EMBL/GenBank/DDBJ whole genome shotgun (WGS) entry which is preliminary data.</text>
</comment>
<sequence length="240" mass="27294">MQRTLFPTTANAKPLSNIVSVYSGAVENSPIAFIKKLASTKHPSAIELHKKLTNRKIEVDPNFSTRILSDFDPKKLLLNRWLAFNALFVRAAKDTMMIIVIEAITLTDEEEAPKMIVKFEEAMSFVNEIHLSRKLWKHVFVSLGAWLSDLCIKMYEVREKKTSKNLRDYTRIVRRKVTIQEGVLPYGDLPDNCAGNEINEVNTNQSLMQRGVHADILGKIQEKPIRPTSSRPNEVAFNGK</sequence>
<dbReference type="EMBL" id="JBFOLJ010000009">
    <property type="protein sequence ID" value="KAL2509795.1"/>
    <property type="molecule type" value="Genomic_DNA"/>
</dbReference>
<keyword evidence="2" id="KW-1185">Reference proteome</keyword>
<evidence type="ECO:0000313" key="1">
    <source>
        <dbReference type="EMBL" id="KAL2509795.1"/>
    </source>
</evidence>
<evidence type="ECO:0000313" key="2">
    <source>
        <dbReference type="Proteomes" id="UP001604277"/>
    </source>
</evidence>
<organism evidence="1 2">
    <name type="scientific">Forsythia ovata</name>
    <dbReference type="NCBI Taxonomy" id="205694"/>
    <lineage>
        <taxon>Eukaryota</taxon>
        <taxon>Viridiplantae</taxon>
        <taxon>Streptophyta</taxon>
        <taxon>Embryophyta</taxon>
        <taxon>Tracheophyta</taxon>
        <taxon>Spermatophyta</taxon>
        <taxon>Magnoliopsida</taxon>
        <taxon>eudicotyledons</taxon>
        <taxon>Gunneridae</taxon>
        <taxon>Pentapetalae</taxon>
        <taxon>asterids</taxon>
        <taxon>lamiids</taxon>
        <taxon>Lamiales</taxon>
        <taxon>Oleaceae</taxon>
        <taxon>Forsythieae</taxon>
        <taxon>Forsythia</taxon>
    </lineage>
</organism>
<reference evidence="2" key="1">
    <citation type="submission" date="2024-07" db="EMBL/GenBank/DDBJ databases">
        <title>Two chromosome-level genome assemblies of Korean endemic species Abeliophyllum distichum and Forsythia ovata (Oleaceae).</title>
        <authorList>
            <person name="Jang H."/>
        </authorList>
    </citation>
    <scope>NUCLEOTIDE SEQUENCE [LARGE SCALE GENOMIC DNA]</scope>
</reference>
<name>A0ABD1TB43_9LAMI</name>
<protein>
    <submittedName>
        <fullName evidence="1">Uncharacterized protein</fullName>
    </submittedName>
</protein>
<gene>
    <name evidence="1" type="ORF">Fot_33442</name>
</gene>
<dbReference type="AlphaFoldDB" id="A0ABD1TB43"/>
<dbReference type="Proteomes" id="UP001604277">
    <property type="component" value="Unassembled WGS sequence"/>
</dbReference>
<proteinExistence type="predicted"/>